<keyword evidence="10" id="KW-1185">Reference proteome</keyword>
<comment type="caution">
    <text evidence="9">The sequence shown here is derived from an EMBL/GenBank/DDBJ whole genome shotgun (WGS) entry which is preliminary data.</text>
</comment>
<name>A0ABP9DYB3_9PSEU</name>
<keyword evidence="4" id="KW-0326">Glycosidase</keyword>
<evidence type="ECO:0000256" key="5">
    <source>
        <dbReference type="SAM" id="MobiDB-lite"/>
    </source>
</evidence>
<accession>A0ABP9DYB3</accession>
<evidence type="ECO:0000256" key="3">
    <source>
        <dbReference type="ARBA" id="ARBA00022679"/>
    </source>
</evidence>
<evidence type="ECO:0000313" key="9">
    <source>
        <dbReference type="EMBL" id="GAA4861817.1"/>
    </source>
</evidence>
<feature type="compositionally biased region" description="Gly residues" evidence="5">
    <location>
        <begin position="864"/>
        <end position="876"/>
    </location>
</feature>
<dbReference type="InterPro" id="IPR005194">
    <property type="entry name" value="Glyco_hydro_65_C"/>
</dbReference>
<evidence type="ECO:0000256" key="4">
    <source>
        <dbReference type="ARBA" id="ARBA00023295"/>
    </source>
</evidence>
<evidence type="ECO:0000259" key="6">
    <source>
        <dbReference type="Pfam" id="PF03632"/>
    </source>
</evidence>
<dbReference type="PANTHER" id="PTHR11051:SF8">
    <property type="entry name" value="PROTEIN-GLUCOSYLGALACTOSYLHYDROXYLYSINE GLUCOSIDASE"/>
    <property type="match status" value="1"/>
</dbReference>
<dbReference type="SUPFAM" id="SSF74650">
    <property type="entry name" value="Galactose mutarotase-like"/>
    <property type="match status" value="1"/>
</dbReference>
<evidence type="ECO:0000259" key="8">
    <source>
        <dbReference type="Pfam" id="PF03636"/>
    </source>
</evidence>
<evidence type="ECO:0000256" key="2">
    <source>
        <dbReference type="ARBA" id="ARBA00022676"/>
    </source>
</evidence>
<evidence type="ECO:0000259" key="7">
    <source>
        <dbReference type="Pfam" id="PF03633"/>
    </source>
</evidence>
<keyword evidence="4" id="KW-0378">Hydrolase</keyword>
<reference evidence="10" key="1">
    <citation type="journal article" date="2019" name="Int. J. Syst. Evol. Microbiol.">
        <title>The Global Catalogue of Microorganisms (GCM) 10K type strain sequencing project: providing services to taxonomists for standard genome sequencing and annotation.</title>
        <authorList>
            <consortium name="The Broad Institute Genomics Platform"/>
            <consortium name="The Broad Institute Genome Sequencing Center for Infectious Disease"/>
            <person name="Wu L."/>
            <person name="Ma J."/>
        </authorList>
    </citation>
    <scope>NUCLEOTIDE SEQUENCE [LARGE SCALE GENOMIC DNA]</scope>
    <source>
        <strain evidence="10">JCM 17983</strain>
    </source>
</reference>
<feature type="domain" description="Glycoside hydrolase family 65 N-terminal" evidence="8">
    <location>
        <begin position="40"/>
        <end position="300"/>
    </location>
</feature>
<evidence type="ECO:0000313" key="10">
    <source>
        <dbReference type="Proteomes" id="UP001500457"/>
    </source>
</evidence>
<evidence type="ECO:0008006" key="11">
    <source>
        <dbReference type="Google" id="ProtNLM"/>
    </source>
</evidence>
<organism evidence="9 10">
    <name type="scientific">Actinomycetospora straminea</name>
    <dbReference type="NCBI Taxonomy" id="663607"/>
    <lineage>
        <taxon>Bacteria</taxon>
        <taxon>Bacillati</taxon>
        <taxon>Actinomycetota</taxon>
        <taxon>Actinomycetes</taxon>
        <taxon>Pseudonocardiales</taxon>
        <taxon>Pseudonocardiaceae</taxon>
        <taxon>Actinomycetospora</taxon>
    </lineage>
</organism>
<feature type="compositionally biased region" description="Low complexity" evidence="5">
    <location>
        <begin position="1"/>
        <end position="25"/>
    </location>
</feature>
<feature type="region of interest" description="Disordered" evidence="5">
    <location>
        <begin position="1"/>
        <end position="31"/>
    </location>
</feature>
<dbReference type="Pfam" id="PF03633">
    <property type="entry name" value="Glyco_hydro_65C"/>
    <property type="match status" value="1"/>
</dbReference>
<dbReference type="EMBL" id="BAABHQ010000001">
    <property type="protein sequence ID" value="GAA4861817.1"/>
    <property type="molecule type" value="Genomic_DNA"/>
</dbReference>
<dbReference type="Pfam" id="PF03632">
    <property type="entry name" value="Glyco_hydro_65m"/>
    <property type="match status" value="1"/>
</dbReference>
<dbReference type="Gene3D" id="1.50.10.10">
    <property type="match status" value="1"/>
</dbReference>
<keyword evidence="2" id="KW-0328">Glycosyltransferase</keyword>
<dbReference type="InterPro" id="IPR037018">
    <property type="entry name" value="GH65_N"/>
</dbReference>
<dbReference type="Pfam" id="PF03636">
    <property type="entry name" value="Glyco_hydro_65N"/>
    <property type="match status" value="1"/>
</dbReference>
<dbReference type="PANTHER" id="PTHR11051">
    <property type="entry name" value="GLYCOSYL HYDROLASE-RELATED"/>
    <property type="match status" value="1"/>
</dbReference>
<dbReference type="InterPro" id="IPR017045">
    <property type="entry name" value="Malt_Pase/Glycosyl_Hdrlase"/>
</dbReference>
<sequence length="899" mass="99688">MTTTTTEDQTPSTTTDGRTTPSTSDVLPGGAVADDFTLTWTGLEPDDEGLREALTSTGNGYFCTRGAAEWEDTDAPRHYAGTYAHGAYNRETTILGGRPVLNEDLVNLPNWLVLKLRIEGEEAIRLDNVEVLDYRHSYDIRTATISRDFRFRDRAGRETTLSSRRFVSMAHSHQAAMEWTVTAENWSGRIGIVSAIDGRVDNTMVARYRDLEGRHLDPVTPRTFGPEIIALKVRTRQSNLYVSEAARTRVYRGRGRGWEKIEPARTLHQMNDYVQQVLDLDITEGETVRVEKIVSFFTSHDNAITETLTAAGRHVERYPDFAGCLAEHVDAWDEYWDVCDLEVPAEPRVQLLLRFHMAHVLQVCSRHTARHDAGVPARGLNGEAYRGHVFWDELYVYPFLNYRLPEITRGLLMYRYRRLAEARAAAAEAGYRGAMFPWQSGSDGTEETQVVHLNPLSGQWDPDHSHNQRHVNAAIFYNVWQYYQATDDLEFLRDYGAELMLEIARFWASIAHRNPNTGRYEIHGVMGPDEFHERYPGADAGGLRNNAYTNVMVAWICATAPKVLALLPKSRRRALRSRLGITDDEIARWSEMCTSMAVPTHLDDDGHAVITQFEGYEALDELDWEGYRSKHKNIQRMDRILKAEGDDPDRYKLAKQADAVMLFFLFGDDELREIFSRLGYDEIAHDGDLARRTIAYYDRRTSHGSTLSLVAHAAVLAGIDPESSWERFLVAVESDIGDVQGGTTKEGIHMGVMSGTLDLLQRAYLGAGARDGVLTFSPRLTLRLDGLALSLVFQGTTLRVSVADGAMTVAVQSEGFSHPVRIGLGDEVRELGAGQEWTVPLDRDGRIGPGATSASGSTSAAGGDSTGGTGGTGGAGATDHGTASIPTTTGGHDHEGNGA</sequence>
<dbReference type="InterPro" id="IPR008928">
    <property type="entry name" value="6-hairpin_glycosidase_sf"/>
</dbReference>
<gene>
    <name evidence="9" type="ORF">GCM10023203_06620</name>
</gene>
<dbReference type="InterPro" id="IPR005195">
    <property type="entry name" value="Glyco_hydro_65_M"/>
</dbReference>
<feature type="compositionally biased region" description="Low complexity" evidence="5">
    <location>
        <begin position="850"/>
        <end position="863"/>
    </location>
</feature>
<dbReference type="InterPro" id="IPR005196">
    <property type="entry name" value="Glyco_hydro_65_N"/>
</dbReference>
<dbReference type="SUPFAM" id="SSF48208">
    <property type="entry name" value="Six-hairpin glycosidases"/>
    <property type="match status" value="1"/>
</dbReference>
<feature type="domain" description="Glycoside hydrolase family 65 C-terminal" evidence="7">
    <location>
        <begin position="770"/>
        <end position="827"/>
    </location>
</feature>
<dbReference type="InterPro" id="IPR012341">
    <property type="entry name" value="6hp_glycosidase-like_sf"/>
</dbReference>
<dbReference type="PIRSF" id="PIRSF036289">
    <property type="entry name" value="Glycosyl_hydrolase_malt_phosph"/>
    <property type="match status" value="1"/>
</dbReference>
<comment type="similarity">
    <text evidence="1">Belongs to the glycosyl hydrolase 65 family.</text>
</comment>
<dbReference type="InterPro" id="IPR011013">
    <property type="entry name" value="Gal_mutarotase_sf_dom"/>
</dbReference>
<feature type="region of interest" description="Disordered" evidence="5">
    <location>
        <begin position="837"/>
        <end position="899"/>
    </location>
</feature>
<proteinExistence type="inferred from homology"/>
<dbReference type="Gene3D" id="2.70.98.40">
    <property type="entry name" value="Glycoside hydrolase, family 65, N-terminal domain"/>
    <property type="match status" value="1"/>
</dbReference>
<dbReference type="RefSeq" id="WP_274232807.1">
    <property type="nucleotide sequence ID" value="NZ_BAABHQ010000001.1"/>
</dbReference>
<feature type="domain" description="Glycoside hydrolase family 65 central catalytic" evidence="6">
    <location>
        <begin position="354"/>
        <end position="757"/>
    </location>
</feature>
<protein>
    <recommendedName>
        <fullName evidence="11">Trehalose 6-phosphate phosphorylase</fullName>
    </recommendedName>
</protein>
<dbReference type="Proteomes" id="UP001500457">
    <property type="component" value="Unassembled WGS sequence"/>
</dbReference>
<keyword evidence="3" id="KW-0808">Transferase</keyword>
<evidence type="ECO:0000256" key="1">
    <source>
        <dbReference type="ARBA" id="ARBA00006768"/>
    </source>
</evidence>